<evidence type="ECO:0000256" key="2">
    <source>
        <dbReference type="ARBA" id="ARBA00022670"/>
    </source>
</evidence>
<evidence type="ECO:0000313" key="9">
    <source>
        <dbReference type="Proteomes" id="UP000215902"/>
    </source>
</evidence>
<feature type="non-terminal residue" evidence="8">
    <location>
        <position position="1"/>
    </location>
</feature>
<dbReference type="SUPFAM" id="SSF54001">
    <property type="entry name" value="Cysteine proteinases"/>
    <property type="match status" value="1"/>
</dbReference>
<comment type="similarity">
    <text evidence="1">Belongs to the peptidase C2 family.</text>
</comment>
<evidence type="ECO:0000313" key="8">
    <source>
        <dbReference type="EMBL" id="PAA55677.1"/>
    </source>
</evidence>
<keyword evidence="9" id="KW-1185">Reference proteome</keyword>
<dbReference type="Proteomes" id="UP000215902">
    <property type="component" value="Unassembled WGS sequence"/>
</dbReference>
<comment type="caution">
    <text evidence="8">The sequence shown here is derived from an EMBL/GenBank/DDBJ whole genome shotgun (WGS) entry which is preliminary data.</text>
</comment>
<dbReference type="EMBL" id="NIVC01002721">
    <property type="protein sequence ID" value="PAA55677.1"/>
    <property type="molecule type" value="Genomic_DNA"/>
</dbReference>
<dbReference type="GO" id="GO:0005737">
    <property type="term" value="C:cytoplasm"/>
    <property type="evidence" value="ECO:0007669"/>
    <property type="project" value="TreeGrafter"/>
</dbReference>
<feature type="active site" evidence="5 6">
    <location>
        <position position="315"/>
    </location>
</feature>
<dbReference type="InterPro" id="IPR001300">
    <property type="entry name" value="Peptidase_C2_calpain_cat"/>
</dbReference>
<dbReference type="PANTHER" id="PTHR10183:SF427">
    <property type="entry name" value="CALPAIN-9-LIKE ISOFORM X1"/>
    <property type="match status" value="1"/>
</dbReference>
<dbReference type="Gene3D" id="2.60.120.380">
    <property type="match status" value="1"/>
</dbReference>
<dbReference type="GO" id="GO:0006508">
    <property type="term" value="P:proteolysis"/>
    <property type="evidence" value="ECO:0007669"/>
    <property type="project" value="UniProtKB-KW"/>
</dbReference>
<dbReference type="STRING" id="282301.A0A267E453"/>
<dbReference type="InterPro" id="IPR022684">
    <property type="entry name" value="Calpain_cysteine_protease"/>
</dbReference>
<keyword evidence="4 6" id="KW-0788">Thiol protease</keyword>
<dbReference type="GO" id="GO:0004198">
    <property type="term" value="F:calcium-dependent cysteine-type endopeptidase activity"/>
    <property type="evidence" value="ECO:0007669"/>
    <property type="project" value="InterPro"/>
</dbReference>
<evidence type="ECO:0000256" key="5">
    <source>
        <dbReference type="PIRSR" id="PIRSR622684-1"/>
    </source>
</evidence>
<protein>
    <recommendedName>
        <fullName evidence="7">Calpain catalytic domain-containing protein</fullName>
    </recommendedName>
</protein>
<dbReference type="PANTHER" id="PTHR10183">
    <property type="entry name" value="CALPAIN"/>
    <property type="match status" value="1"/>
</dbReference>
<dbReference type="InterPro" id="IPR036213">
    <property type="entry name" value="Calpain_III_sf"/>
</dbReference>
<keyword evidence="3 6" id="KW-0378">Hydrolase</keyword>
<evidence type="ECO:0000256" key="3">
    <source>
        <dbReference type="ARBA" id="ARBA00022801"/>
    </source>
</evidence>
<dbReference type="Gene3D" id="3.90.70.10">
    <property type="entry name" value="Cysteine proteinases"/>
    <property type="match status" value="1"/>
</dbReference>
<dbReference type="PRINTS" id="PR00704">
    <property type="entry name" value="CALPAIN"/>
</dbReference>
<dbReference type="PROSITE" id="PS00139">
    <property type="entry name" value="THIOL_PROTEASE_CYS"/>
    <property type="match status" value="1"/>
</dbReference>
<dbReference type="PROSITE" id="PS50203">
    <property type="entry name" value="CALPAIN_CAT"/>
    <property type="match status" value="1"/>
</dbReference>
<dbReference type="SUPFAM" id="SSF49758">
    <property type="entry name" value="Calpain large subunit, middle domain (domain III)"/>
    <property type="match status" value="1"/>
</dbReference>
<dbReference type="InterPro" id="IPR022682">
    <property type="entry name" value="Calpain_domain_III"/>
</dbReference>
<dbReference type="Pfam" id="PF01067">
    <property type="entry name" value="Calpain_III"/>
    <property type="match status" value="1"/>
</dbReference>
<organism evidence="8 9">
    <name type="scientific">Macrostomum lignano</name>
    <dbReference type="NCBI Taxonomy" id="282301"/>
    <lineage>
        <taxon>Eukaryota</taxon>
        <taxon>Metazoa</taxon>
        <taxon>Spiralia</taxon>
        <taxon>Lophotrochozoa</taxon>
        <taxon>Platyhelminthes</taxon>
        <taxon>Rhabditophora</taxon>
        <taxon>Macrostomorpha</taxon>
        <taxon>Macrostomida</taxon>
        <taxon>Macrostomidae</taxon>
        <taxon>Macrostomum</taxon>
    </lineage>
</organism>
<evidence type="ECO:0000256" key="4">
    <source>
        <dbReference type="ARBA" id="ARBA00022807"/>
    </source>
</evidence>
<evidence type="ECO:0000259" key="7">
    <source>
        <dbReference type="PROSITE" id="PS50203"/>
    </source>
</evidence>
<dbReference type="InterPro" id="IPR038765">
    <property type="entry name" value="Papain-like_cys_pep_sf"/>
</dbReference>
<dbReference type="CDD" id="cd00044">
    <property type="entry name" value="CysPc"/>
    <property type="match status" value="1"/>
</dbReference>
<feature type="domain" description="Calpain catalytic" evidence="7">
    <location>
        <begin position="81"/>
        <end position="374"/>
    </location>
</feature>
<gene>
    <name evidence="8" type="ORF">BOX15_Mlig005293g2</name>
</gene>
<dbReference type="AlphaFoldDB" id="A0A267E453"/>
<feature type="active site" evidence="5 6">
    <location>
        <position position="291"/>
    </location>
</feature>
<name>A0A267E453_9PLAT</name>
<reference evidence="8 9" key="1">
    <citation type="submission" date="2017-06" db="EMBL/GenBank/DDBJ databases">
        <title>A platform for efficient transgenesis in Macrostomum lignano, a flatworm model organism for stem cell research.</title>
        <authorList>
            <person name="Berezikov E."/>
        </authorList>
    </citation>
    <scope>NUCLEOTIDE SEQUENCE [LARGE SCALE GENOMIC DNA]</scope>
    <source>
        <strain evidence="8">DV1</strain>
        <tissue evidence="8">Whole organism</tissue>
    </source>
</reference>
<dbReference type="Pfam" id="PF00648">
    <property type="entry name" value="Peptidase_C2"/>
    <property type="match status" value="1"/>
</dbReference>
<proteinExistence type="inferred from homology"/>
<dbReference type="SMART" id="SM00230">
    <property type="entry name" value="CysPc"/>
    <property type="match status" value="1"/>
</dbReference>
<feature type="active site" evidence="5 6">
    <location>
        <position position="135"/>
    </location>
</feature>
<accession>A0A267E453</accession>
<evidence type="ECO:0000256" key="1">
    <source>
        <dbReference type="ARBA" id="ARBA00007623"/>
    </source>
</evidence>
<keyword evidence="2 6" id="KW-0645">Protease</keyword>
<evidence type="ECO:0000256" key="6">
    <source>
        <dbReference type="PROSITE-ProRule" id="PRU00239"/>
    </source>
</evidence>
<dbReference type="InterPro" id="IPR000169">
    <property type="entry name" value="Pept_cys_AS"/>
</dbReference>
<sequence length="513" mass="58282">GTRVQEDPALIQKRIEIIFSFSNLCTDFISSLLANVMQQEAFWRPSTASCSQFRVSTTNFITLNVEKNNEIIRELRASKRLFEDPEFPADDTSLTYAHKKLNYKWLRPKELDADPEFVKDGFSRFDINQGELENCWILAAVAAITQRPDLLSQVILPDQTLSGAGYCGAFRFRFRPFGREVEIMVDDRLPTKDGQLVYAAAHEGEYWVCLLEKALAKLHGCYESLIGGLELEAMADLTGGVCELIPFKREDGAKVLENIKYCLSKKLSAGAATHTEILGENLESLGLTSGHEYIVTGTVQIPHNGKLVDLIRICNPWGPLSEFEWRGKWNDNDPRWTPEQMKLAGLVKQDDGENWMELSDFMKFFEFLTVLHLARNLDNGVTGAEWNGKYIYGEWYPGQKIDEFFEDNTFLTNFCDGSNQDGVATVVISLEEPGQRNIPLEKRRFSVKAVDIYKGANCLRRPVYQVAQHPEDNQRSVVFRVSLPPGDYTVVPQTESPLNGKRLEFLLRIYTES</sequence>
<dbReference type="OrthoDB" id="424753at2759"/>